<dbReference type="AlphaFoldDB" id="A0A1M5D1P7"/>
<dbReference type="Gene3D" id="1.10.10.10">
    <property type="entry name" value="Winged helix-like DNA-binding domain superfamily/Winged helix DNA-binding domain"/>
    <property type="match status" value="1"/>
</dbReference>
<dbReference type="OrthoDB" id="2729610at2"/>
<dbReference type="STRING" id="930117.SAMN05216225_1001481"/>
<sequence length="233" mass="26786">MENTLKVTGVLSDPTRFNIYEYLIKNRREVTVVEIAKAFDIHPNVARLHLTKLEDINLLVSFAQKTGKGGRPSRIYKLSDEVVELNFPHRDYKMLSTIALEAFVELGEPGKQALYNTGKKYGEKVMMRYQTSGYENLDIERKIHILEDAGTILGMYPKFEYNPENKTVSFKVNNCPFKEVASKNNNNDMICKMHHAYLKGMFESLFTEIELVETENMFDGCENCSYVAQLTNV</sequence>
<evidence type="ECO:0000256" key="1">
    <source>
        <dbReference type="ARBA" id="ARBA00023125"/>
    </source>
</evidence>
<dbReference type="Proteomes" id="UP000183988">
    <property type="component" value="Unassembled WGS sequence"/>
</dbReference>
<protein>
    <submittedName>
        <fullName evidence="2">Predicted transcriptional regulator, ArsR family</fullName>
    </submittedName>
</protein>
<keyword evidence="3" id="KW-1185">Reference proteome</keyword>
<dbReference type="InterPro" id="IPR036388">
    <property type="entry name" value="WH-like_DNA-bd_sf"/>
</dbReference>
<dbReference type="RefSeq" id="WP_072887607.1">
    <property type="nucleotide sequence ID" value="NZ_FQVW01000001.1"/>
</dbReference>
<evidence type="ECO:0000313" key="3">
    <source>
        <dbReference type="Proteomes" id="UP000183988"/>
    </source>
</evidence>
<dbReference type="CDD" id="cd00090">
    <property type="entry name" value="HTH_ARSR"/>
    <property type="match status" value="1"/>
</dbReference>
<reference evidence="2 3" key="1">
    <citation type="submission" date="2016-11" db="EMBL/GenBank/DDBJ databases">
        <authorList>
            <person name="Jaros S."/>
            <person name="Januszkiewicz K."/>
            <person name="Wedrychowicz H."/>
        </authorList>
    </citation>
    <scope>NUCLEOTIDE SEQUENCE [LARGE SCALE GENOMIC DNA]</scope>
    <source>
        <strain evidence="2 3">IBRC-M 10683</strain>
    </source>
</reference>
<proteinExistence type="predicted"/>
<organism evidence="2 3">
    <name type="scientific">Ornithinibacillus halophilus</name>
    <dbReference type="NCBI Taxonomy" id="930117"/>
    <lineage>
        <taxon>Bacteria</taxon>
        <taxon>Bacillati</taxon>
        <taxon>Bacillota</taxon>
        <taxon>Bacilli</taxon>
        <taxon>Bacillales</taxon>
        <taxon>Bacillaceae</taxon>
        <taxon>Ornithinibacillus</taxon>
    </lineage>
</organism>
<dbReference type="InterPro" id="IPR036390">
    <property type="entry name" value="WH_DNA-bd_sf"/>
</dbReference>
<dbReference type="SUPFAM" id="SSF46785">
    <property type="entry name" value="Winged helix' DNA-binding domain"/>
    <property type="match status" value="1"/>
</dbReference>
<gene>
    <name evidence="2" type="ORF">SAMN05216225_1001481</name>
</gene>
<dbReference type="InterPro" id="IPR011991">
    <property type="entry name" value="ArsR-like_HTH"/>
</dbReference>
<accession>A0A1M5D1P7</accession>
<dbReference type="EMBL" id="FQVW01000001">
    <property type="protein sequence ID" value="SHF60834.1"/>
    <property type="molecule type" value="Genomic_DNA"/>
</dbReference>
<dbReference type="Gene3D" id="3.30.1380.20">
    <property type="entry name" value="Trafficking protein particle complex subunit 3"/>
    <property type="match status" value="1"/>
</dbReference>
<dbReference type="Pfam" id="PF12840">
    <property type="entry name" value="HTH_20"/>
    <property type="match status" value="1"/>
</dbReference>
<keyword evidence="1" id="KW-0238">DNA-binding</keyword>
<name>A0A1M5D1P7_9BACI</name>
<dbReference type="GO" id="GO:0003677">
    <property type="term" value="F:DNA binding"/>
    <property type="evidence" value="ECO:0007669"/>
    <property type="project" value="UniProtKB-KW"/>
</dbReference>
<evidence type="ECO:0000313" key="2">
    <source>
        <dbReference type="EMBL" id="SHF60834.1"/>
    </source>
</evidence>